<protein>
    <submittedName>
        <fullName evidence="2">Uncharacterized protein</fullName>
    </submittedName>
</protein>
<sequence>MQSRGDSVMVNGLPQTTSAVSSPTSLFRVDDPVMINNGLSYQNAPDLTQDVSSLQYISAPDMHSSQRTNAMMNSTSQISNYNAQNDQAQWSAIDDYTNAPLRADAWSPWVMSNPDEGTEDSTVPMGDIQVVNEGVQGEEPSRNGI</sequence>
<evidence type="ECO:0000313" key="3">
    <source>
        <dbReference type="Proteomes" id="UP001444661"/>
    </source>
</evidence>
<dbReference type="EMBL" id="JAQQWK010000006">
    <property type="protein sequence ID" value="KAK8040166.1"/>
    <property type="molecule type" value="Genomic_DNA"/>
</dbReference>
<dbReference type="Proteomes" id="UP001444661">
    <property type="component" value="Unassembled WGS sequence"/>
</dbReference>
<gene>
    <name evidence="2" type="ORF">PG993_008577</name>
</gene>
<comment type="caution">
    <text evidence="2">The sequence shown here is derived from an EMBL/GenBank/DDBJ whole genome shotgun (WGS) entry which is preliminary data.</text>
</comment>
<proteinExistence type="predicted"/>
<accession>A0ABR1T0R1</accession>
<feature type="region of interest" description="Disordered" evidence="1">
    <location>
        <begin position="1"/>
        <end position="20"/>
    </location>
</feature>
<organism evidence="2 3">
    <name type="scientific">Apiospora rasikravindrae</name>
    <dbReference type="NCBI Taxonomy" id="990691"/>
    <lineage>
        <taxon>Eukaryota</taxon>
        <taxon>Fungi</taxon>
        <taxon>Dikarya</taxon>
        <taxon>Ascomycota</taxon>
        <taxon>Pezizomycotina</taxon>
        <taxon>Sordariomycetes</taxon>
        <taxon>Xylariomycetidae</taxon>
        <taxon>Amphisphaeriales</taxon>
        <taxon>Apiosporaceae</taxon>
        <taxon>Apiospora</taxon>
    </lineage>
</organism>
<evidence type="ECO:0000313" key="2">
    <source>
        <dbReference type="EMBL" id="KAK8040166.1"/>
    </source>
</evidence>
<name>A0ABR1T0R1_9PEZI</name>
<reference evidence="2 3" key="1">
    <citation type="submission" date="2023-01" db="EMBL/GenBank/DDBJ databases">
        <title>Analysis of 21 Apiospora genomes using comparative genomics revels a genus with tremendous synthesis potential of carbohydrate active enzymes and secondary metabolites.</title>
        <authorList>
            <person name="Sorensen T."/>
        </authorList>
    </citation>
    <scope>NUCLEOTIDE SEQUENCE [LARGE SCALE GENOMIC DNA]</scope>
    <source>
        <strain evidence="2 3">CBS 33761</strain>
    </source>
</reference>
<keyword evidence="3" id="KW-1185">Reference proteome</keyword>
<evidence type="ECO:0000256" key="1">
    <source>
        <dbReference type="SAM" id="MobiDB-lite"/>
    </source>
</evidence>